<gene>
    <name evidence="3" type="ORF">B7463_g7972</name>
</gene>
<evidence type="ECO:0000313" key="4">
    <source>
        <dbReference type="Proteomes" id="UP000258309"/>
    </source>
</evidence>
<keyword evidence="1" id="KW-0175">Coiled coil</keyword>
<feature type="region of interest" description="Disordered" evidence="2">
    <location>
        <begin position="241"/>
        <end position="269"/>
    </location>
</feature>
<feature type="region of interest" description="Disordered" evidence="2">
    <location>
        <begin position="327"/>
        <end position="391"/>
    </location>
</feature>
<proteinExistence type="predicted"/>
<dbReference type="PANTHER" id="PTHR37490">
    <property type="entry name" value="EXPRESSED PROTEIN"/>
    <property type="match status" value="1"/>
</dbReference>
<feature type="compositionally biased region" description="Polar residues" evidence="2">
    <location>
        <begin position="24"/>
        <end position="33"/>
    </location>
</feature>
<feature type="non-terminal residue" evidence="3">
    <location>
        <position position="858"/>
    </location>
</feature>
<dbReference type="AlphaFoldDB" id="A0A3E2H509"/>
<keyword evidence="4" id="KW-1185">Reference proteome</keyword>
<dbReference type="EMBL" id="NCSJ02000166">
    <property type="protein sequence ID" value="RFU28377.1"/>
    <property type="molecule type" value="Genomic_DNA"/>
</dbReference>
<feature type="compositionally biased region" description="Basic and acidic residues" evidence="2">
    <location>
        <begin position="358"/>
        <end position="369"/>
    </location>
</feature>
<feature type="non-terminal residue" evidence="3">
    <location>
        <position position="1"/>
    </location>
</feature>
<comment type="caution">
    <text evidence="3">The sequence shown here is derived from an EMBL/GenBank/DDBJ whole genome shotgun (WGS) entry which is preliminary data.</text>
</comment>
<accession>A0A3E2H509</accession>
<feature type="compositionally biased region" description="Polar residues" evidence="2">
    <location>
        <begin position="382"/>
        <end position="391"/>
    </location>
</feature>
<feature type="compositionally biased region" description="Polar residues" evidence="2">
    <location>
        <begin position="105"/>
        <end position="119"/>
    </location>
</feature>
<evidence type="ECO:0000256" key="1">
    <source>
        <dbReference type="SAM" id="Coils"/>
    </source>
</evidence>
<dbReference type="OrthoDB" id="426718at2759"/>
<feature type="region of interest" description="Disordered" evidence="2">
    <location>
        <begin position="94"/>
        <end position="139"/>
    </location>
</feature>
<dbReference type="Pfam" id="PF15458">
    <property type="entry name" value="NTR2"/>
    <property type="match status" value="1"/>
</dbReference>
<evidence type="ECO:0000256" key="2">
    <source>
        <dbReference type="SAM" id="MobiDB-lite"/>
    </source>
</evidence>
<dbReference type="GO" id="GO:0000390">
    <property type="term" value="P:spliceosomal complex disassembly"/>
    <property type="evidence" value="ECO:0007669"/>
    <property type="project" value="InterPro"/>
</dbReference>
<protein>
    <submittedName>
        <fullName evidence="3">Uncharacterized protein</fullName>
    </submittedName>
</protein>
<feature type="region of interest" description="Disordered" evidence="2">
    <location>
        <begin position="1"/>
        <end position="38"/>
    </location>
</feature>
<sequence length="858" mass="95540">MSSGFGSKRKARKIRVDDDDEGTLNHTSNNQEPLSPGKYLRPWSLDVLNVADCEKLADEIYLVTTVTASSSLGSKPFKKSSLRQSVVFDDFSQDVDQTSKEEILSSRTTVQPSEQTGTAPSHPKIKKKKPPSSRLSFGVGEVVSGDAAEALEDDESFLPIKSKSGRGANDSNALRKSLPLQRLPLRSSDEDAERPVYSKDYLNELKKITPKAPKAVESATPSFKDEQTLDISELAGATIVDEDGDLGTPATGDVAIPSEAEIREKKERRARLAHEKDYISLNDTDDGSQLSLLRKKKPETRLVRDDEDFAESFDEFVDDGRIALGKKQEREAKRRQRKEMEDLIQQAEGSSEEGSDSEAERRAAYEDAQTRAGMDGLHKPTESSGTSVTQIPSKITPIPALSECLERLQSTLSTMEQELSQRKQKMKELEEEKSNIALREKEVQDLLKEAGARYAALKAGSQPAVADPLIVGPENGAASYVTADRGLESFGNTPTTRPAVEDVVMNYGRGLLTASQRRSLRRLSLVLLLGLTVIGIIFRAPFGSDPHEFNINESYPSSDGYTKAFVVASVKKDDTSWIQKHVPGWKVFRYIVDNASAQLTVPKNKGREAMVYLTYLIDFYDNLPDITVFMHSDRYQWHNDDPLYDGVPMLKSLQIPYLISEGYANLRCVWTLGCPSELHPDSDKQIKDQTTIEDPKSAKTTEHAYPEAFAELFPSEELPSAVGVPCCAQFAVSRQQVHARPIQDYERYRQWLLNTTLEDQISGRILEYSWHMIFGKPNQHCPNAKDCYCNTYGLCNLACSEDGRCGERWPFPPYASLPNGWPTNGWKGEARDEESLAIMRNVSMVPLNEDKLGEAVPG</sequence>
<evidence type="ECO:0000313" key="3">
    <source>
        <dbReference type="EMBL" id="RFU28377.1"/>
    </source>
</evidence>
<feature type="coiled-coil region" evidence="1">
    <location>
        <begin position="405"/>
        <end position="449"/>
    </location>
</feature>
<dbReference type="PANTHER" id="PTHR37490:SF3">
    <property type="entry name" value="DUF3431 DOMAIN CONTAINING PROTEIN"/>
    <property type="match status" value="1"/>
</dbReference>
<dbReference type="Proteomes" id="UP000258309">
    <property type="component" value="Unassembled WGS sequence"/>
</dbReference>
<dbReference type="InterPro" id="IPR028211">
    <property type="entry name" value="Ntr2"/>
</dbReference>
<dbReference type="Pfam" id="PF11913">
    <property type="entry name" value="DUF3431"/>
    <property type="match status" value="1"/>
</dbReference>
<feature type="region of interest" description="Disordered" evidence="2">
    <location>
        <begin position="153"/>
        <end position="194"/>
    </location>
</feature>
<feature type="compositionally biased region" description="Low complexity" evidence="2">
    <location>
        <begin position="174"/>
        <end position="186"/>
    </location>
</feature>
<dbReference type="InterPro" id="IPR021838">
    <property type="entry name" value="DUF3431"/>
</dbReference>
<dbReference type="GO" id="GO:0071008">
    <property type="term" value="C:U2-type post-mRNA release spliceosomal complex"/>
    <property type="evidence" value="ECO:0007669"/>
    <property type="project" value="InterPro"/>
</dbReference>
<name>A0A3E2H509_SCYLI</name>
<organism evidence="3 4">
    <name type="scientific">Scytalidium lignicola</name>
    <name type="common">Hyphomycete</name>
    <dbReference type="NCBI Taxonomy" id="5539"/>
    <lineage>
        <taxon>Eukaryota</taxon>
        <taxon>Fungi</taxon>
        <taxon>Dikarya</taxon>
        <taxon>Ascomycota</taxon>
        <taxon>Pezizomycotina</taxon>
        <taxon>Leotiomycetes</taxon>
        <taxon>Leotiomycetes incertae sedis</taxon>
        <taxon>Scytalidium</taxon>
    </lineage>
</organism>
<feature type="compositionally biased region" description="Basic and acidic residues" evidence="2">
    <location>
        <begin position="260"/>
        <end position="269"/>
    </location>
</feature>
<reference evidence="3 4" key="1">
    <citation type="submission" date="2018-05" db="EMBL/GenBank/DDBJ databases">
        <title>Draft genome sequence of Scytalidium lignicola DSM 105466, a ubiquitous saprotrophic fungus.</title>
        <authorList>
            <person name="Buettner E."/>
            <person name="Gebauer A.M."/>
            <person name="Hofrichter M."/>
            <person name="Liers C."/>
            <person name="Kellner H."/>
        </authorList>
    </citation>
    <scope>NUCLEOTIDE SEQUENCE [LARGE SCALE GENOMIC DNA]</scope>
    <source>
        <strain evidence="3 4">DSM 105466</strain>
    </source>
</reference>